<evidence type="ECO:0000313" key="2">
    <source>
        <dbReference type="Proteomes" id="UP001500889"/>
    </source>
</evidence>
<sequence>MSSSSALENPDELFEEMIDEVMDIVAQQPELLDILYEALIDVELHKRRCNLQPNVELVAFSYQFHDSAPGA</sequence>
<name>A0AAU9FMX9_DROMD</name>
<reference evidence="1 2" key="1">
    <citation type="submission" date="2024-02" db="EMBL/GenBank/DDBJ databases">
        <title>A chromosome-level genome assembly of Drosophila madeirensis, a fruit fly species endemic to Madeira island.</title>
        <authorList>
            <person name="Tomihara K."/>
            <person name="Llopart A."/>
            <person name="Yamamoto D."/>
        </authorList>
    </citation>
    <scope>NUCLEOTIDE SEQUENCE [LARGE SCALE GENOMIC DNA]</scope>
    <source>
        <strain evidence="1 2">RF1</strain>
    </source>
</reference>
<dbReference type="AlphaFoldDB" id="A0AAU9FMX9"/>
<proteinExistence type="predicted"/>
<organism evidence="1 2">
    <name type="scientific">Drosophila madeirensis</name>
    <name type="common">Fruit fly</name>
    <dbReference type="NCBI Taxonomy" id="30013"/>
    <lineage>
        <taxon>Eukaryota</taxon>
        <taxon>Metazoa</taxon>
        <taxon>Ecdysozoa</taxon>
        <taxon>Arthropoda</taxon>
        <taxon>Hexapoda</taxon>
        <taxon>Insecta</taxon>
        <taxon>Pterygota</taxon>
        <taxon>Neoptera</taxon>
        <taxon>Endopterygota</taxon>
        <taxon>Diptera</taxon>
        <taxon>Brachycera</taxon>
        <taxon>Muscomorpha</taxon>
        <taxon>Ephydroidea</taxon>
        <taxon>Drosophilidae</taxon>
        <taxon>Drosophila</taxon>
        <taxon>Sophophora</taxon>
    </lineage>
</organism>
<keyword evidence="2" id="KW-1185">Reference proteome</keyword>
<evidence type="ECO:0000313" key="1">
    <source>
        <dbReference type="EMBL" id="BFF97193.1"/>
    </source>
</evidence>
<gene>
    <name evidence="1" type="ORF">DMAD_05659</name>
</gene>
<dbReference type="Proteomes" id="UP001500889">
    <property type="component" value="Chromosome J"/>
</dbReference>
<protein>
    <submittedName>
        <fullName evidence="1">Uncharacterized protein</fullName>
    </submittedName>
</protein>
<dbReference type="EMBL" id="AP029265">
    <property type="protein sequence ID" value="BFF97193.1"/>
    <property type="molecule type" value="Genomic_DNA"/>
</dbReference>
<accession>A0AAU9FMX9</accession>